<feature type="domain" description="Blue (type 1) copper" evidence="9">
    <location>
        <begin position="163"/>
        <end position="242"/>
    </location>
</feature>
<keyword evidence="3" id="KW-0813">Transport</keyword>
<dbReference type="PANTHER" id="PTHR36507">
    <property type="entry name" value="BLL1555 PROTEIN"/>
    <property type="match status" value="1"/>
</dbReference>
<feature type="signal peptide" evidence="8">
    <location>
        <begin position="1"/>
        <end position="22"/>
    </location>
</feature>
<gene>
    <name evidence="10" type="primary">petE</name>
    <name evidence="10" type="ORF">Dcar01_01160</name>
</gene>
<evidence type="ECO:0000313" key="11">
    <source>
        <dbReference type="Proteomes" id="UP001401887"/>
    </source>
</evidence>
<dbReference type="PANTHER" id="PTHR36507:SF1">
    <property type="entry name" value="BLL1555 PROTEIN"/>
    <property type="match status" value="1"/>
</dbReference>
<keyword evidence="6" id="KW-0249">Electron transport</keyword>
<dbReference type="InterPro" id="IPR000923">
    <property type="entry name" value="BlueCu_1"/>
</dbReference>
<comment type="cofactor">
    <cofactor evidence="1">
        <name>Cu cation</name>
        <dbReference type="ChEBI" id="CHEBI:23378"/>
    </cofactor>
</comment>
<evidence type="ECO:0000256" key="1">
    <source>
        <dbReference type="ARBA" id="ARBA00001935"/>
    </source>
</evidence>
<keyword evidence="7" id="KW-0186">Copper</keyword>
<feature type="chain" id="PRO_5045119320" evidence="8">
    <location>
        <begin position="23"/>
        <end position="245"/>
    </location>
</feature>
<comment type="caution">
    <text evidence="10">The sequence shown here is derived from an EMBL/GenBank/DDBJ whole genome shotgun (WGS) entry which is preliminary data.</text>
</comment>
<dbReference type="SUPFAM" id="SSF49503">
    <property type="entry name" value="Cupredoxins"/>
    <property type="match status" value="1"/>
</dbReference>
<dbReference type="InterPro" id="IPR002386">
    <property type="entry name" value="Amicyanin/Pseudoazurin"/>
</dbReference>
<dbReference type="InterPro" id="IPR052721">
    <property type="entry name" value="ET_Amicyanin"/>
</dbReference>
<keyword evidence="5" id="KW-0574">Periplasm</keyword>
<dbReference type="PRINTS" id="PR00155">
    <property type="entry name" value="AMICYANIN"/>
</dbReference>
<evidence type="ECO:0000256" key="6">
    <source>
        <dbReference type="ARBA" id="ARBA00022982"/>
    </source>
</evidence>
<dbReference type="EMBL" id="BAABRP010000002">
    <property type="protein sequence ID" value="GAA5512446.1"/>
    <property type="molecule type" value="Genomic_DNA"/>
</dbReference>
<comment type="subcellular location">
    <subcellularLocation>
        <location evidence="2">Periplasm</location>
    </subcellularLocation>
</comment>
<keyword evidence="4" id="KW-0479">Metal-binding</keyword>
<evidence type="ECO:0000256" key="5">
    <source>
        <dbReference type="ARBA" id="ARBA00022764"/>
    </source>
</evidence>
<dbReference type="Gene3D" id="2.60.40.420">
    <property type="entry name" value="Cupredoxins - blue copper proteins"/>
    <property type="match status" value="1"/>
</dbReference>
<sequence>MPIPSPFNALALAAALLTSVNAATTSVQTYPFHTVGTSASGASGRLSVRTLSPQQSVSVLALRGLTPNRAYVAHYHALGPGGGEACASQGPITLGFPAFKADARGQATVILRADPARLRGNLGAYVNVHMASDLTDIPLCAAVLKVAAAPSKPAQPPVTAPRLTVKIGDNVFQPVSLSVVAGTTVTWVHAGQVTHNVLSLQVTDLHSPDLRPGDQYSFTFKTPGTYTYYCSYHDGMSATITVTNR</sequence>
<evidence type="ECO:0000256" key="3">
    <source>
        <dbReference type="ARBA" id="ARBA00022448"/>
    </source>
</evidence>
<dbReference type="Proteomes" id="UP001401887">
    <property type="component" value="Unassembled WGS sequence"/>
</dbReference>
<protein>
    <submittedName>
        <fullName evidence="10">Plastocyanin</fullName>
    </submittedName>
</protein>
<dbReference type="InterPro" id="IPR008972">
    <property type="entry name" value="Cupredoxin"/>
</dbReference>
<evidence type="ECO:0000256" key="7">
    <source>
        <dbReference type="ARBA" id="ARBA00023008"/>
    </source>
</evidence>
<organism evidence="10 11">
    <name type="scientific">Deinococcus carri</name>
    <dbReference type="NCBI Taxonomy" id="1211323"/>
    <lineage>
        <taxon>Bacteria</taxon>
        <taxon>Thermotogati</taxon>
        <taxon>Deinococcota</taxon>
        <taxon>Deinococci</taxon>
        <taxon>Deinococcales</taxon>
        <taxon>Deinococcaceae</taxon>
        <taxon>Deinococcus</taxon>
    </lineage>
</organism>
<evidence type="ECO:0000259" key="9">
    <source>
        <dbReference type="Pfam" id="PF00127"/>
    </source>
</evidence>
<keyword evidence="11" id="KW-1185">Reference proteome</keyword>
<dbReference type="Pfam" id="PF00127">
    <property type="entry name" value="Copper-bind"/>
    <property type="match status" value="1"/>
</dbReference>
<accession>A0ABP9W506</accession>
<evidence type="ECO:0000313" key="10">
    <source>
        <dbReference type="EMBL" id="GAA5512446.1"/>
    </source>
</evidence>
<evidence type="ECO:0000256" key="4">
    <source>
        <dbReference type="ARBA" id="ARBA00022723"/>
    </source>
</evidence>
<proteinExistence type="predicted"/>
<reference evidence="10 11" key="1">
    <citation type="submission" date="2024-02" db="EMBL/GenBank/DDBJ databases">
        <title>Deinococcus carri NBRC 110142.</title>
        <authorList>
            <person name="Ichikawa N."/>
            <person name="Katano-Makiyama Y."/>
            <person name="Hidaka K."/>
        </authorList>
    </citation>
    <scope>NUCLEOTIDE SEQUENCE [LARGE SCALE GENOMIC DNA]</scope>
    <source>
        <strain evidence="10 11">NBRC 110142</strain>
    </source>
</reference>
<dbReference type="RefSeq" id="WP_345462313.1">
    <property type="nucleotide sequence ID" value="NZ_BAABRP010000002.1"/>
</dbReference>
<evidence type="ECO:0000256" key="8">
    <source>
        <dbReference type="SAM" id="SignalP"/>
    </source>
</evidence>
<evidence type="ECO:0000256" key="2">
    <source>
        <dbReference type="ARBA" id="ARBA00004418"/>
    </source>
</evidence>
<name>A0ABP9W506_9DEIO</name>
<keyword evidence="8" id="KW-0732">Signal</keyword>